<dbReference type="KEGG" id="thei:K1720_01120"/>
<dbReference type="GO" id="GO:0005524">
    <property type="term" value="F:ATP binding"/>
    <property type="evidence" value="ECO:0007669"/>
    <property type="project" value="UniProtKB-KW"/>
</dbReference>
<evidence type="ECO:0000313" key="7">
    <source>
        <dbReference type="Proteomes" id="UP001056425"/>
    </source>
</evidence>
<dbReference type="AlphaFoldDB" id="A0A9E7SCT4"/>
<dbReference type="PANTHER" id="PTHR43875:SF1">
    <property type="entry name" value="OSMOPROTECTIVE COMPOUNDS UPTAKE ATP-BINDING PROTEIN GGTA"/>
    <property type="match status" value="1"/>
</dbReference>
<keyword evidence="2" id="KW-0813">Transport</keyword>
<dbReference type="Gene3D" id="2.40.50.140">
    <property type="entry name" value="Nucleic acid-binding proteins"/>
    <property type="match status" value="1"/>
</dbReference>
<dbReference type="PROSITE" id="PS50893">
    <property type="entry name" value="ABC_TRANSPORTER_2"/>
    <property type="match status" value="1"/>
</dbReference>
<proteinExistence type="predicted"/>
<dbReference type="SMART" id="SM00382">
    <property type="entry name" value="AAA"/>
    <property type="match status" value="1"/>
</dbReference>
<dbReference type="NCBIfam" id="NF008653">
    <property type="entry name" value="PRK11650.1"/>
    <property type="match status" value="1"/>
</dbReference>
<dbReference type="GO" id="GO:0140359">
    <property type="term" value="F:ABC-type transporter activity"/>
    <property type="evidence" value="ECO:0007669"/>
    <property type="project" value="InterPro"/>
</dbReference>
<dbReference type="InterPro" id="IPR015855">
    <property type="entry name" value="ABC_transpr_MalK-like"/>
</dbReference>
<dbReference type="Pfam" id="PF00005">
    <property type="entry name" value="ABC_tran"/>
    <property type="match status" value="1"/>
</dbReference>
<evidence type="ECO:0000313" key="6">
    <source>
        <dbReference type="EMBL" id="USH00116.1"/>
    </source>
</evidence>
<dbReference type="InterPro" id="IPR003593">
    <property type="entry name" value="AAA+_ATPase"/>
</dbReference>
<evidence type="ECO:0000256" key="1">
    <source>
        <dbReference type="ARBA" id="ARBA00004202"/>
    </source>
</evidence>
<dbReference type="GO" id="GO:0055052">
    <property type="term" value="C:ATP-binding cassette (ABC) transporter complex, substrate-binding subunit-containing"/>
    <property type="evidence" value="ECO:0007669"/>
    <property type="project" value="TreeGrafter"/>
</dbReference>
<dbReference type="SUPFAM" id="SSF52540">
    <property type="entry name" value="P-loop containing nucleoside triphosphate hydrolases"/>
    <property type="match status" value="1"/>
</dbReference>
<dbReference type="FunFam" id="3.40.50.300:FF:000042">
    <property type="entry name" value="Maltose/maltodextrin ABC transporter, ATP-binding protein"/>
    <property type="match status" value="1"/>
</dbReference>
<organism evidence="6 7">
    <name type="scientific">Thermococcus argininiproducens</name>
    <dbReference type="NCBI Taxonomy" id="2866384"/>
    <lineage>
        <taxon>Archaea</taxon>
        <taxon>Methanobacteriati</taxon>
        <taxon>Methanobacteriota</taxon>
        <taxon>Thermococci</taxon>
        <taxon>Thermococcales</taxon>
        <taxon>Thermococcaceae</taxon>
        <taxon>Thermococcus</taxon>
    </lineage>
</organism>
<dbReference type="Gene3D" id="2.40.50.100">
    <property type="match status" value="1"/>
</dbReference>
<dbReference type="InterPro" id="IPR008995">
    <property type="entry name" value="Mo/tungstate-bd_C_term_dom"/>
</dbReference>
<gene>
    <name evidence="6" type="ORF">K1720_01120</name>
</gene>
<dbReference type="InterPro" id="IPR047641">
    <property type="entry name" value="ABC_transpr_MalK/UgpC-like"/>
</dbReference>
<dbReference type="EMBL" id="CP080572">
    <property type="protein sequence ID" value="USH00116.1"/>
    <property type="molecule type" value="Genomic_DNA"/>
</dbReference>
<dbReference type="PROSITE" id="PS00211">
    <property type="entry name" value="ABC_TRANSPORTER_1"/>
    <property type="match status" value="1"/>
</dbReference>
<dbReference type="InterPro" id="IPR017871">
    <property type="entry name" value="ABC_transporter-like_CS"/>
</dbReference>
<dbReference type="GO" id="GO:0016887">
    <property type="term" value="F:ATP hydrolysis activity"/>
    <property type="evidence" value="ECO:0007669"/>
    <property type="project" value="InterPro"/>
</dbReference>
<reference evidence="6 7" key="1">
    <citation type="submission" date="2021-08" db="EMBL/GenBank/DDBJ databases">
        <title>Thermococcus onnuriiensis IOH2.</title>
        <authorList>
            <person name="Park Y.-J."/>
        </authorList>
    </citation>
    <scope>NUCLEOTIDE SEQUENCE [LARGE SCALE GENOMIC DNA]</scope>
    <source>
        <strain evidence="6 7">IOH2</strain>
    </source>
</reference>
<dbReference type="GeneID" id="72776901"/>
<keyword evidence="4 6" id="KW-0067">ATP-binding</keyword>
<evidence type="ECO:0000256" key="3">
    <source>
        <dbReference type="ARBA" id="ARBA00022741"/>
    </source>
</evidence>
<dbReference type="GO" id="GO:0008643">
    <property type="term" value="P:carbohydrate transport"/>
    <property type="evidence" value="ECO:0007669"/>
    <property type="project" value="InterPro"/>
</dbReference>
<evidence type="ECO:0000259" key="5">
    <source>
        <dbReference type="PROSITE" id="PS50893"/>
    </source>
</evidence>
<protein>
    <submittedName>
        <fullName evidence="6">ABC transporter ATP-binding protein</fullName>
    </submittedName>
</protein>
<evidence type="ECO:0000256" key="2">
    <source>
        <dbReference type="ARBA" id="ARBA00022448"/>
    </source>
</evidence>
<dbReference type="InterPro" id="IPR003439">
    <property type="entry name" value="ABC_transporter-like_ATP-bd"/>
</dbReference>
<dbReference type="SUPFAM" id="SSF50331">
    <property type="entry name" value="MOP-like"/>
    <property type="match status" value="1"/>
</dbReference>
<dbReference type="Pfam" id="PF17912">
    <property type="entry name" value="OB_MalK"/>
    <property type="match status" value="1"/>
</dbReference>
<dbReference type="CDD" id="cd03301">
    <property type="entry name" value="ABC_MalK_N"/>
    <property type="match status" value="1"/>
</dbReference>
<dbReference type="InterPro" id="IPR040582">
    <property type="entry name" value="OB_MalK-like"/>
</dbReference>
<name>A0A9E7SCT4_9EURY</name>
<accession>A0A9E7SCT4</accession>
<comment type="subcellular location">
    <subcellularLocation>
        <location evidence="1">Cell membrane</location>
        <topology evidence="1">Peripheral membrane protein</topology>
    </subcellularLocation>
</comment>
<dbReference type="PANTHER" id="PTHR43875">
    <property type="entry name" value="MALTODEXTRIN IMPORT ATP-BINDING PROTEIN MSMX"/>
    <property type="match status" value="1"/>
</dbReference>
<dbReference type="InterPro" id="IPR012340">
    <property type="entry name" value="NA-bd_OB-fold"/>
</dbReference>
<dbReference type="Proteomes" id="UP001056425">
    <property type="component" value="Chromosome"/>
</dbReference>
<dbReference type="Gene3D" id="3.40.50.300">
    <property type="entry name" value="P-loop containing nucleotide triphosphate hydrolases"/>
    <property type="match status" value="1"/>
</dbReference>
<feature type="domain" description="ABC transporter" evidence="5">
    <location>
        <begin position="4"/>
        <end position="236"/>
    </location>
</feature>
<keyword evidence="7" id="KW-1185">Reference proteome</keyword>
<sequence>MVEVRLENLKKYFDNGKVKAVDGIDLTIKDGEFLVLLGPSGCGKTTTLRMIAGLEIPTGGKIWFGDKDVTYFSPKDRNISMVFQSYAVWPHMTVYDNIAFPLKIKKYPKAEIDKKVKWVAELLQIETLLDRYPAQLSGGQRQRVAVARAIVVEPAVLLMDEPLSNLDAKLRVAMRAEIKKLQTKLKVTTIYVTHDQVEAMTMGDRIAVMNQGKILQVGPPTEVYLKPNSVFVGTFIGAPEMNLLEVSIKEKDRNLVLEGEGFEIPLSEDFRELLKDYIDKTVLFGIRPEHMTVEGVSTLEHVKKITTIEGLVDFVEALGTDTIVHANIGEGNLIKVKLPGHIPLEIGSKVKIVIDLENIHVFDKNTEKAII</sequence>
<keyword evidence="3" id="KW-0547">Nucleotide-binding</keyword>
<evidence type="ECO:0000256" key="4">
    <source>
        <dbReference type="ARBA" id="ARBA00022840"/>
    </source>
</evidence>
<dbReference type="RefSeq" id="WP_251949402.1">
    <property type="nucleotide sequence ID" value="NZ_CP080572.1"/>
</dbReference>
<dbReference type="InterPro" id="IPR027417">
    <property type="entry name" value="P-loop_NTPase"/>
</dbReference>